<dbReference type="Pfam" id="PF04984">
    <property type="entry name" value="Phage_sheath_1"/>
    <property type="match status" value="1"/>
</dbReference>
<comment type="caution">
    <text evidence="4">The sequence shown here is derived from an EMBL/GenBank/DDBJ whole genome shotgun (WGS) entry which is preliminary data.</text>
</comment>
<dbReference type="Proteomes" id="UP000305539">
    <property type="component" value="Unassembled WGS sequence"/>
</dbReference>
<dbReference type="InterPro" id="IPR020287">
    <property type="entry name" value="Tail_sheath_C"/>
</dbReference>
<accession>A0A4U1I5V6</accession>
<name>A0A4U1I5V6_9BURK</name>
<evidence type="ECO:0000259" key="3">
    <source>
        <dbReference type="Pfam" id="PF17482"/>
    </source>
</evidence>
<dbReference type="PANTHER" id="PTHR35861">
    <property type="match status" value="1"/>
</dbReference>
<feature type="domain" description="Tail sheath protein C-terminal" evidence="3">
    <location>
        <begin position="433"/>
        <end position="539"/>
    </location>
</feature>
<dbReference type="RefSeq" id="WP_136895165.1">
    <property type="nucleotide sequence ID" value="NZ_SWJE01000006.1"/>
</dbReference>
<protein>
    <submittedName>
        <fullName evidence="4">Phage tail sheath family protein</fullName>
    </submittedName>
</protein>
<gene>
    <name evidence="4" type="ORF">FAZ69_13325</name>
</gene>
<comment type="similarity">
    <text evidence="1">Belongs to the myoviridae tail sheath protein family.</text>
</comment>
<feature type="domain" description="Tail sheath protein subtilisin-like" evidence="2">
    <location>
        <begin position="308"/>
        <end position="428"/>
    </location>
</feature>
<proteinExistence type="inferred from homology"/>
<dbReference type="Gene3D" id="3.40.50.11780">
    <property type="match status" value="1"/>
</dbReference>
<evidence type="ECO:0000259" key="2">
    <source>
        <dbReference type="Pfam" id="PF04984"/>
    </source>
</evidence>
<dbReference type="Pfam" id="PF17482">
    <property type="entry name" value="Phage_sheath_1C"/>
    <property type="match status" value="1"/>
</dbReference>
<evidence type="ECO:0000256" key="1">
    <source>
        <dbReference type="ARBA" id="ARBA00008005"/>
    </source>
</evidence>
<evidence type="ECO:0000313" key="4">
    <source>
        <dbReference type="EMBL" id="TKC88728.1"/>
    </source>
</evidence>
<keyword evidence="5" id="KW-1185">Reference proteome</keyword>
<sequence>MPQYKTPGVHIVEQDAFPNTVVEVATAIPAFIGYTEKARDGNVAKKYVPTRIESMTDYVKIFGGPYKPVFTLKQSDDKTHYLTAQDPTSRFFLYYAVDLYFANGGGPAYVVSVGNYSDVVLNGKNVKDFTPDPDPNNLDLVAPFDALKKAQEVTLLVAPDTVLFDKPADCYGFWTQALAHCNQMQSRMALIDIYGGDQRRTYDDATDVISGEPYGFREMIGTNFLNYGVTYYPWVNFDVVDASKVTYANFDSDSLGVLRQALADELAAMNPPPSVSQQQKIQKLYSGLSLLVTDPTTGNALTDDKGNALADGKGSTLANAAAAAIVVTRIHNQLAAVSSLYNTIAADMLQQLNLLPPCGAMAGVYARVDANQGVFYAPANTSINQAVTPAVDITAEDQEDLNMPLDGRAINVIRTIPGRGLTIWGVRTLDGNSSDWRYVNVRRTLIMLEQSIKAAAMVYVFSPNVSTTWVAVEGMISNFLYTQWRSGALAGAKPADAYDVSVGLGSTMSGQDVLDGYMRVTIHVAITHPAEFIELTFQQKMQVS</sequence>
<dbReference type="OrthoDB" id="9767864at2"/>
<dbReference type="EMBL" id="SWJE01000006">
    <property type="protein sequence ID" value="TKC88728.1"/>
    <property type="molecule type" value="Genomic_DNA"/>
</dbReference>
<dbReference type="PANTHER" id="PTHR35861:SF1">
    <property type="entry name" value="PHAGE TAIL SHEATH PROTEIN"/>
    <property type="match status" value="1"/>
</dbReference>
<dbReference type="InterPro" id="IPR035089">
    <property type="entry name" value="Phage_sheath_subtilisin"/>
</dbReference>
<dbReference type="InterPro" id="IPR052042">
    <property type="entry name" value="Tail_sheath_structural"/>
</dbReference>
<dbReference type="AlphaFoldDB" id="A0A4U1I5V6"/>
<reference evidence="4 5" key="1">
    <citation type="submission" date="2019-04" db="EMBL/GenBank/DDBJ databases">
        <title>Trinickia sp. 7GSK02, isolated from subtropical forest soil.</title>
        <authorList>
            <person name="Gao Z.-H."/>
            <person name="Qiu L.-H."/>
        </authorList>
    </citation>
    <scope>NUCLEOTIDE SEQUENCE [LARGE SCALE GENOMIC DNA]</scope>
    <source>
        <strain evidence="4 5">7GSK02</strain>
    </source>
</reference>
<evidence type="ECO:0000313" key="5">
    <source>
        <dbReference type="Proteomes" id="UP000305539"/>
    </source>
</evidence>
<organism evidence="4 5">
    <name type="scientific">Trinickia terrae</name>
    <dbReference type="NCBI Taxonomy" id="2571161"/>
    <lineage>
        <taxon>Bacteria</taxon>
        <taxon>Pseudomonadati</taxon>
        <taxon>Pseudomonadota</taxon>
        <taxon>Betaproteobacteria</taxon>
        <taxon>Burkholderiales</taxon>
        <taxon>Burkholderiaceae</taxon>
        <taxon>Trinickia</taxon>
    </lineage>
</organism>